<protein>
    <submittedName>
        <fullName evidence="3">Flagellar protein FlaG</fullName>
    </submittedName>
</protein>
<gene>
    <name evidence="3" type="ORF">NR989_03700</name>
</gene>
<organism evidence="3 4">
    <name type="scientific">Thiomicrorhabdus lithotrophica</name>
    <dbReference type="NCBI Taxonomy" id="2949997"/>
    <lineage>
        <taxon>Bacteria</taxon>
        <taxon>Pseudomonadati</taxon>
        <taxon>Pseudomonadota</taxon>
        <taxon>Gammaproteobacteria</taxon>
        <taxon>Thiotrichales</taxon>
        <taxon>Piscirickettsiaceae</taxon>
        <taxon>Thiomicrorhabdus</taxon>
    </lineage>
</organism>
<feature type="region of interest" description="Disordered" evidence="2">
    <location>
        <begin position="1"/>
        <end position="27"/>
    </location>
</feature>
<dbReference type="SUPFAM" id="SSF160214">
    <property type="entry name" value="FlaG-like"/>
    <property type="match status" value="1"/>
</dbReference>
<keyword evidence="3" id="KW-0969">Cilium</keyword>
<sequence length="148" mass="16961">MNEITSIQPNNLIKPSYGKPEKPITSSDFKEVNNQNLQQEIASEKTDFSKLKNQEVDGQIDVAELDSQMASLNSQLQKLQNYLKFERDEDSNRMVIFIKDSETDEIIRQIPTEDFLNISKSITQYLDVNKQISEKVSPPVGMFTNETV</sequence>
<dbReference type="Pfam" id="PF03646">
    <property type="entry name" value="FlaG"/>
    <property type="match status" value="1"/>
</dbReference>
<dbReference type="PANTHER" id="PTHR37166">
    <property type="entry name" value="PROTEIN FLAG"/>
    <property type="match status" value="1"/>
</dbReference>
<dbReference type="PANTHER" id="PTHR37166:SF1">
    <property type="entry name" value="PROTEIN FLAG"/>
    <property type="match status" value="1"/>
</dbReference>
<feature type="coiled-coil region" evidence="1">
    <location>
        <begin position="34"/>
        <end position="89"/>
    </location>
</feature>
<dbReference type="Gene3D" id="3.30.160.170">
    <property type="entry name" value="FlaG-like"/>
    <property type="match status" value="1"/>
</dbReference>
<dbReference type="RefSeq" id="WP_275595624.1">
    <property type="nucleotide sequence ID" value="NZ_CP102381.1"/>
</dbReference>
<dbReference type="EMBL" id="CP102381">
    <property type="protein sequence ID" value="WEJ63371.1"/>
    <property type="molecule type" value="Genomic_DNA"/>
</dbReference>
<keyword evidence="3" id="KW-0966">Cell projection</keyword>
<proteinExistence type="predicted"/>
<reference evidence="3 4" key="1">
    <citation type="submission" date="2022-06" db="EMBL/GenBank/DDBJ databases">
        <title>Thiomicrohabdus sp. nov, an obligately chemolithoautotrophic, sulfur-oxidizing bacterium isolated from beach of Guanyin Mountain. Amoy.</title>
        <authorList>
            <person name="Zhu H."/>
        </authorList>
    </citation>
    <scope>NUCLEOTIDE SEQUENCE [LARGE SCALE GENOMIC DNA]</scope>
    <source>
        <strain evidence="3 4">XGS-01</strain>
    </source>
</reference>
<dbReference type="InterPro" id="IPR005186">
    <property type="entry name" value="FlaG"/>
</dbReference>
<accession>A0ABY8CBL5</accession>
<dbReference type="InterPro" id="IPR035924">
    <property type="entry name" value="FlaG-like_sf"/>
</dbReference>
<evidence type="ECO:0000256" key="1">
    <source>
        <dbReference type="SAM" id="Coils"/>
    </source>
</evidence>
<dbReference type="Proteomes" id="UP001222275">
    <property type="component" value="Chromosome"/>
</dbReference>
<evidence type="ECO:0000256" key="2">
    <source>
        <dbReference type="SAM" id="MobiDB-lite"/>
    </source>
</evidence>
<name>A0ABY8CBL5_9GAMM</name>
<keyword evidence="4" id="KW-1185">Reference proteome</keyword>
<evidence type="ECO:0000313" key="4">
    <source>
        <dbReference type="Proteomes" id="UP001222275"/>
    </source>
</evidence>
<keyword evidence="1" id="KW-0175">Coiled coil</keyword>
<evidence type="ECO:0000313" key="3">
    <source>
        <dbReference type="EMBL" id="WEJ63371.1"/>
    </source>
</evidence>
<keyword evidence="3" id="KW-0282">Flagellum</keyword>
<feature type="compositionally biased region" description="Polar residues" evidence="2">
    <location>
        <begin position="1"/>
        <end position="13"/>
    </location>
</feature>